<feature type="chain" id="PRO_5024453823" evidence="7">
    <location>
        <begin position="24"/>
        <end position="278"/>
    </location>
</feature>
<evidence type="ECO:0000256" key="6">
    <source>
        <dbReference type="RuleBase" id="RU003744"/>
    </source>
</evidence>
<reference evidence="10 11" key="1">
    <citation type="submission" date="2019-11" db="EMBL/GenBank/DDBJ databases">
        <title>Gracilibacillus salitolerans sp. nov., a moderate halophile isolated from a saline soil in northwest China.</title>
        <authorList>
            <person name="Gan L."/>
        </authorList>
    </citation>
    <scope>NUCLEOTIDE SEQUENCE [LARGE SCALE GENOMIC DNA]</scope>
    <source>
        <strain evidence="10 11">SCU50</strain>
    </source>
</reference>
<dbReference type="InterPro" id="IPR001638">
    <property type="entry name" value="Solute-binding_3/MltF_N"/>
</dbReference>
<dbReference type="KEGG" id="grc:GI584_21925"/>
<evidence type="ECO:0000313" key="11">
    <source>
        <dbReference type="Proteomes" id="UP000339690"/>
    </source>
</evidence>
<dbReference type="GO" id="GO:0016020">
    <property type="term" value="C:membrane"/>
    <property type="evidence" value="ECO:0007669"/>
    <property type="project" value="InterPro"/>
</dbReference>
<dbReference type="SMART" id="SM00079">
    <property type="entry name" value="PBPe"/>
    <property type="match status" value="1"/>
</dbReference>
<dbReference type="PROSITE" id="PS01039">
    <property type="entry name" value="SBP_BACTERIAL_3"/>
    <property type="match status" value="1"/>
</dbReference>
<dbReference type="CDD" id="cd13711">
    <property type="entry name" value="PBP2_Ngo0372_TcyA"/>
    <property type="match status" value="1"/>
</dbReference>
<evidence type="ECO:0000259" key="8">
    <source>
        <dbReference type="SMART" id="SM00062"/>
    </source>
</evidence>
<dbReference type="InterPro" id="IPR001320">
    <property type="entry name" value="Iontro_rcpt_C"/>
</dbReference>
<keyword evidence="4" id="KW-0564">Palmitate</keyword>
<dbReference type="SUPFAM" id="SSF53850">
    <property type="entry name" value="Periplasmic binding protein-like II"/>
    <property type="match status" value="1"/>
</dbReference>
<evidence type="ECO:0000256" key="2">
    <source>
        <dbReference type="ARBA" id="ARBA00010333"/>
    </source>
</evidence>
<dbReference type="RefSeq" id="WP_100358765.1">
    <property type="nucleotide sequence ID" value="NZ_CP045915.1"/>
</dbReference>
<gene>
    <name evidence="10" type="ORF">GI584_21925</name>
</gene>
<dbReference type="PANTHER" id="PTHR35936">
    <property type="entry name" value="MEMBRANE-BOUND LYTIC MUREIN TRANSGLYCOSYLASE F"/>
    <property type="match status" value="1"/>
</dbReference>
<keyword evidence="5" id="KW-0449">Lipoprotein</keyword>
<keyword evidence="3 7" id="KW-0732">Signal</keyword>
<proteinExistence type="inferred from homology"/>
<dbReference type="SMART" id="SM00062">
    <property type="entry name" value="PBPb"/>
    <property type="match status" value="1"/>
</dbReference>
<dbReference type="GO" id="GO:0015276">
    <property type="term" value="F:ligand-gated monoatomic ion channel activity"/>
    <property type="evidence" value="ECO:0007669"/>
    <property type="project" value="InterPro"/>
</dbReference>
<dbReference type="Pfam" id="PF00497">
    <property type="entry name" value="SBP_bac_3"/>
    <property type="match status" value="1"/>
</dbReference>
<dbReference type="Gene3D" id="3.40.190.10">
    <property type="entry name" value="Periplasmic binding protein-like II"/>
    <property type="match status" value="2"/>
</dbReference>
<evidence type="ECO:0000256" key="4">
    <source>
        <dbReference type="ARBA" id="ARBA00023139"/>
    </source>
</evidence>
<keyword evidence="11" id="KW-1185">Reference proteome</keyword>
<sequence length="278" mass="30638">MKRIHFFILIIGLLILLAACGNADQEEQDTGNTTTEETQEDTDTNLYEQIQEAGVITVGTEGTYAPFTFHDEDDQLTGYDVEVMREVASRLGLEVEFNETQWDSMFAGLNAERFDVIANQVGIDEERLESYDFSEPYTYTGAVVVVPADNEEVTSFEDLEGKQSAQSLTSNFSSIAEENGAEIIGVEGLAQAIENIKLGRVDLTVNDKLAVLEYINETGDDSVKIAAEQDDVSESAFAFRKGNEDLIEAFNGALAEMKEDGTLAEISEEWFGEDVSSK</sequence>
<dbReference type="AlphaFoldDB" id="A0A5Q2TP29"/>
<feature type="domain" description="Solute-binding protein family 3/N-terminal" evidence="8">
    <location>
        <begin position="55"/>
        <end position="274"/>
    </location>
</feature>
<dbReference type="PANTHER" id="PTHR35936:SF34">
    <property type="entry name" value="ABC TRANSPORTER EXTRACELLULAR-BINDING PROTEIN YCKB-RELATED"/>
    <property type="match status" value="1"/>
</dbReference>
<accession>A0A5Q2TP29</accession>
<dbReference type="Proteomes" id="UP000339690">
    <property type="component" value="Chromosome"/>
</dbReference>
<evidence type="ECO:0000313" key="10">
    <source>
        <dbReference type="EMBL" id="QGH36546.1"/>
    </source>
</evidence>
<dbReference type="InterPro" id="IPR018313">
    <property type="entry name" value="SBP_3_CS"/>
</dbReference>
<dbReference type="EMBL" id="CP045915">
    <property type="protein sequence ID" value="QGH36546.1"/>
    <property type="molecule type" value="Genomic_DNA"/>
</dbReference>
<name>A0A5Q2TP29_9BACI</name>
<organism evidence="10 11">
    <name type="scientific">Gracilibacillus salitolerans</name>
    <dbReference type="NCBI Taxonomy" id="2663022"/>
    <lineage>
        <taxon>Bacteria</taxon>
        <taxon>Bacillati</taxon>
        <taxon>Bacillota</taxon>
        <taxon>Bacilli</taxon>
        <taxon>Bacillales</taxon>
        <taxon>Bacillaceae</taxon>
        <taxon>Gracilibacillus</taxon>
    </lineage>
</organism>
<evidence type="ECO:0000259" key="9">
    <source>
        <dbReference type="SMART" id="SM00079"/>
    </source>
</evidence>
<dbReference type="PROSITE" id="PS51257">
    <property type="entry name" value="PROKAR_LIPOPROTEIN"/>
    <property type="match status" value="1"/>
</dbReference>
<comment type="similarity">
    <text evidence="2 6">Belongs to the bacterial solute-binding protein 3 family.</text>
</comment>
<feature type="signal peptide" evidence="7">
    <location>
        <begin position="1"/>
        <end position="23"/>
    </location>
</feature>
<evidence type="ECO:0000256" key="3">
    <source>
        <dbReference type="ARBA" id="ARBA00022729"/>
    </source>
</evidence>
<dbReference type="GO" id="GO:0030313">
    <property type="term" value="C:cell envelope"/>
    <property type="evidence" value="ECO:0007669"/>
    <property type="project" value="UniProtKB-SubCell"/>
</dbReference>
<evidence type="ECO:0000256" key="1">
    <source>
        <dbReference type="ARBA" id="ARBA00004196"/>
    </source>
</evidence>
<feature type="domain" description="Ionotropic glutamate receptor C-terminal" evidence="9">
    <location>
        <begin position="55"/>
        <end position="273"/>
    </location>
</feature>
<evidence type="ECO:0000256" key="5">
    <source>
        <dbReference type="ARBA" id="ARBA00023288"/>
    </source>
</evidence>
<protein>
    <submittedName>
        <fullName evidence="10">Transporter substrate-binding domain-containing protein</fullName>
    </submittedName>
</protein>
<comment type="subcellular location">
    <subcellularLocation>
        <location evidence="1">Cell envelope</location>
    </subcellularLocation>
</comment>
<evidence type="ECO:0000256" key="7">
    <source>
        <dbReference type="SAM" id="SignalP"/>
    </source>
</evidence>